<dbReference type="GeneID" id="89510327"/>
<proteinExistence type="predicted"/>
<keyword evidence="1" id="KW-0175">Coiled coil</keyword>
<gene>
    <name evidence="4" type="ORF">SAMN02745229_01291</name>
</gene>
<reference evidence="5" key="1">
    <citation type="submission" date="2016-11" db="EMBL/GenBank/DDBJ databases">
        <authorList>
            <person name="Varghese N."/>
            <person name="Submissions S."/>
        </authorList>
    </citation>
    <scope>NUCLEOTIDE SEQUENCE [LARGE SCALE GENOMIC DNA]</scope>
    <source>
        <strain evidence="5">DSM 3071</strain>
    </source>
</reference>
<dbReference type="STRING" id="1121131.SAMN02745229_01291"/>
<evidence type="ECO:0000313" key="4">
    <source>
        <dbReference type="EMBL" id="SHH94829.1"/>
    </source>
</evidence>
<feature type="compositionally biased region" description="Polar residues" evidence="2">
    <location>
        <begin position="35"/>
        <end position="50"/>
    </location>
</feature>
<dbReference type="Proteomes" id="UP000184278">
    <property type="component" value="Unassembled WGS sequence"/>
</dbReference>
<accession>A0A1M5X4R9</accession>
<evidence type="ECO:0000256" key="2">
    <source>
        <dbReference type="SAM" id="MobiDB-lite"/>
    </source>
</evidence>
<protein>
    <submittedName>
        <fullName evidence="4">Uncharacterized protein</fullName>
    </submittedName>
</protein>
<evidence type="ECO:0000313" key="5">
    <source>
        <dbReference type="Proteomes" id="UP000184278"/>
    </source>
</evidence>
<dbReference type="RefSeq" id="WP_073386418.1">
    <property type="nucleotide sequence ID" value="NZ_FQXK01000009.1"/>
</dbReference>
<dbReference type="OrthoDB" id="2004294at2"/>
<feature type="signal peptide" evidence="3">
    <location>
        <begin position="1"/>
        <end position="28"/>
    </location>
</feature>
<evidence type="ECO:0000256" key="3">
    <source>
        <dbReference type="SAM" id="SignalP"/>
    </source>
</evidence>
<feature type="coiled-coil region" evidence="1">
    <location>
        <begin position="165"/>
        <end position="293"/>
    </location>
</feature>
<feature type="region of interest" description="Disordered" evidence="2">
    <location>
        <begin position="782"/>
        <end position="815"/>
    </location>
</feature>
<dbReference type="AlphaFoldDB" id="A0A1M5X4R9"/>
<evidence type="ECO:0000256" key="1">
    <source>
        <dbReference type="SAM" id="Coils"/>
    </source>
</evidence>
<keyword evidence="3" id="KW-0732">Signal</keyword>
<feature type="chain" id="PRO_5013291150" evidence="3">
    <location>
        <begin position="29"/>
        <end position="853"/>
    </location>
</feature>
<sequence>MKKDKIISAITIGISAMMALNVPMVAFAEGEETPSENNTPSENIEQSATEAPSEVQEAGQQVAEQAQETTAAINDAVSNADAMMTELTETVDAEDGGTIAEPYVEALASEVEEASNDQIVEDIQETTSAIEEVVAEVEVAVEQSEIVQETATQAVEAVDDIVTTADNMTGLVEDTEEKAEELIQTIENTEDPDEALETYSELQELVVQTQETVELQQQHIEEMTEKYTDAKQKLLDAEQNYEDAIQNAEGNIDEVAEQLELAQQEVAEIESALEDAQEKLEYEQKAAETLNNAQLKNTWDSQKAYMKLLVVNYIIPQMEGEEIDPNSVVIGRPDGFDTQDCNYYTFTYTDSNGDQVTRYFNYDRVDKKLSSNRYGNLGSSAQIVVFEKELDEILANDYLFEYYEGVTFTRNELTSKANKGDFAVFVYTDEDNNKTFMVKEELDAAIANGDIVKTENGTYELADGTPVTEVVQNANSKVHGGEYTIDISDAPDLDTFLENADATYQQYVALTSVVSDTKDAIEDAQGEVEKLGDAIGTLKNKHGNPVLKAVDALGVSDVATYLGITVTEEQAELLNTMTVQQAVEYLDALLATANAQVESATATLDALNGKLDEIGGALGVEDEEENVAYEGDDEQPADEVEPAVGEVPAASAAPEAEAVPAEEVAQTDPTAPTEVAVLIDTVTIEDSEVALVSEIDSIQSAFEEVTAQDIVAANAQIIGLTTLPNTGATQNTGVVTPIILTEGGTAVQTFGNSDPVTIGDGEVVLTSGIDILQNVPVQPKEDNTAAEISDQTVPRASKAIEDDEASKAATPYTENKDSENNFWWWWLLIIAALTGAKKYADRVNEYNDNLNNK</sequence>
<organism evidence="4 5">
    <name type="scientific">Butyrivibrio fibrisolvens DSM 3071</name>
    <dbReference type="NCBI Taxonomy" id="1121131"/>
    <lineage>
        <taxon>Bacteria</taxon>
        <taxon>Bacillati</taxon>
        <taxon>Bacillota</taxon>
        <taxon>Clostridia</taxon>
        <taxon>Lachnospirales</taxon>
        <taxon>Lachnospiraceae</taxon>
        <taxon>Butyrivibrio</taxon>
    </lineage>
</organism>
<name>A0A1M5X4R9_BUTFI</name>
<dbReference type="EMBL" id="FQXK01000009">
    <property type="protein sequence ID" value="SHH94829.1"/>
    <property type="molecule type" value="Genomic_DNA"/>
</dbReference>
<feature type="region of interest" description="Disordered" evidence="2">
    <location>
        <begin position="30"/>
        <end position="58"/>
    </location>
</feature>
<keyword evidence="5" id="KW-1185">Reference proteome</keyword>
<feature type="coiled-coil region" evidence="1">
    <location>
        <begin position="514"/>
        <end position="541"/>
    </location>
</feature>